<dbReference type="AlphaFoldDB" id="A0A6A6E0I9"/>
<feature type="compositionally biased region" description="Acidic residues" evidence="1">
    <location>
        <begin position="237"/>
        <end position="246"/>
    </location>
</feature>
<dbReference type="EMBL" id="ML994638">
    <property type="protein sequence ID" value="KAF2184495.1"/>
    <property type="molecule type" value="Genomic_DNA"/>
</dbReference>
<accession>A0A6A6E0I9</accession>
<sequence length="255" mass="27802">MSPCPSKAELQPSLTAALPPCHSTSFSITHSRPHSPSPSLSPSQTPSLPFRPPSYQSLGSPVEYPSRASSHPSLPKHLSADLETIKRDIADIKDILFVSNTGRANTEELKRDISETKHSLSNFGHMSADISILKTAISETKTIVSESQTFMYYELCPDIKTLTANVLDAKAKIERIGEILSDRIEVKLAFLEGMIARESAPFTTSNFQAATETNSSASQSNSSKANSYHPGTNILGELDEEVDPDESVSRCWGHR</sequence>
<gene>
    <name evidence="2" type="ORF">K469DRAFT_688948</name>
</gene>
<evidence type="ECO:0000313" key="2">
    <source>
        <dbReference type="EMBL" id="KAF2184495.1"/>
    </source>
</evidence>
<proteinExistence type="predicted"/>
<feature type="compositionally biased region" description="Low complexity" evidence="1">
    <location>
        <begin position="210"/>
        <end position="227"/>
    </location>
</feature>
<name>A0A6A6E0I9_9PEZI</name>
<feature type="region of interest" description="Disordered" evidence="1">
    <location>
        <begin position="210"/>
        <end position="255"/>
    </location>
</feature>
<feature type="region of interest" description="Disordered" evidence="1">
    <location>
        <begin position="1"/>
        <end position="75"/>
    </location>
</feature>
<reference evidence="2" key="1">
    <citation type="journal article" date="2020" name="Stud. Mycol.">
        <title>101 Dothideomycetes genomes: a test case for predicting lifestyles and emergence of pathogens.</title>
        <authorList>
            <person name="Haridas S."/>
            <person name="Albert R."/>
            <person name="Binder M."/>
            <person name="Bloem J."/>
            <person name="Labutti K."/>
            <person name="Salamov A."/>
            <person name="Andreopoulos B."/>
            <person name="Baker S."/>
            <person name="Barry K."/>
            <person name="Bills G."/>
            <person name="Bluhm B."/>
            <person name="Cannon C."/>
            <person name="Castanera R."/>
            <person name="Culley D."/>
            <person name="Daum C."/>
            <person name="Ezra D."/>
            <person name="Gonzalez J."/>
            <person name="Henrissat B."/>
            <person name="Kuo A."/>
            <person name="Liang C."/>
            <person name="Lipzen A."/>
            <person name="Lutzoni F."/>
            <person name="Magnuson J."/>
            <person name="Mondo S."/>
            <person name="Nolan M."/>
            <person name="Ohm R."/>
            <person name="Pangilinan J."/>
            <person name="Park H.-J."/>
            <person name="Ramirez L."/>
            <person name="Alfaro M."/>
            <person name="Sun H."/>
            <person name="Tritt A."/>
            <person name="Yoshinaga Y."/>
            <person name="Zwiers L.-H."/>
            <person name="Turgeon B."/>
            <person name="Goodwin S."/>
            <person name="Spatafora J."/>
            <person name="Crous P."/>
            <person name="Grigoriev I."/>
        </authorList>
    </citation>
    <scope>NUCLEOTIDE SEQUENCE</scope>
    <source>
        <strain evidence="2">CBS 207.26</strain>
    </source>
</reference>
<evidence type="ECO:0000313" key="3">
    <source>
        <dbReference type="Proteomes" id="UP000800200"/>
    </source>
</evidence>
<evidence type="ECO:0000256" key="1">
    <source>
        <dbReference type="SAM" id="MobiDB-lite"/>
    </source>
</evidence>
<keyword evidence="3" id="KW-1185">Reference proteome</keyword>
<protein>
    <submittedName>
        <fullName evidence="2">Uncharacterized protein</fullName>
    </submittedName>
</protein>
<dbReference type="Proteomes" id="UP000800200">
    <property type="component" value="Unassembled WGS sequence"/>
</dbReference>
<feature type="compositionally biased region" description="Low complexity" evidence="1">
    <location>
        <begin position="37"/>
        <end position="48"/>
    </location>
</feature>
<organism evidence="2 3">
    <name type="scientific">Zopfia rhizophila CBS 207.26</name>
    <dbReference type="NCBI Taxonomy" id="1314779"/>
    <lineage>
        <taxon>Eukaryota</taxon>
        <taxon>Fungi</taxon>
        <taxon>Dikarya</taxon>
        <taxon>Ascomycota</taxon>
        <taxon>Pezizomycotina</taxon>
        <taxon>Dothideomycetes</taxon>
        <taxon>Dothideomycetes incertae sedis</taxon>
        <taxon>Zopfiaceae</taxon>
        <taxon>Zopfia</taxon>
    </lineage>
</organism>